<dbReference type="OrthoDB" id="9802649at2"/>
<dbReference type="Gene3D" id="3.90.550.10">
    <property type="entry name" value="Spore Coat Polysaccharide Biosynthesis Protein SpsA, Chain A"/>
    <property type="match status" value="1"/>
</dbReference>
<organism evidence="1 2">
    <name type="scientific">Capsulimonas corticalis</name>
    <dbReference type="NCBI Taxonomy" id="2219043"/>
    <lineage>
        <taxon>Bacteria</taxon>
        <taxon>Bacillati</taxon>
        <taxon>Armatimonadota</taxon>
        <taxon>Armatimonadia</taxon>
        <taxon>Capsulimonadales</taxon>
        <taxon>Capsulimonadaceae</taxon>
        <taxon>Capsulimonas</taxon>
    </lineage>
</organism>
<sequence length="316" mass="36100">MKISIALCTYNGARYLWEQLASIAAQTRLPDEIVICDDRSQDDTVQIAQRFANTVNFPVRLFVNEQNLGSFQNFGKAIGLCQGDIIALSDQDDVWLPEKLARIASEFENHPNLGVVFTDAEIVDAALHPLRERLFESIRLTRSERLAIDDGRGFETLLRRNVVTGATMAFRAHWKPLVLPIEKNSYLAHDAWIALLIAAVAPIMRIDEPLIQYRQHDAQIQGVKAKERKAEPVSFYETHLNQLDAIRARLVTDNSSETLGRRIRRIDSQRLHLRARIQMPRNIAARAFRVTSELLSGRYHRYSTGFYSAARDLIHR</sequence>
<dbReference type="PANTHER" id="PTHR22916:SF3">
    <property type="entry name" value="UDP-GLCNAC:BETAGAL BETA-1,3-N-ACETYLGLUCOSAMINYLTRANSFERASE-LIKE PROTEIN 1"/>
    <property type="match status" value="1"/>
</dbReference>
<dbReference type="Proteomes" id="UP000287394">
    <property type="component" value="Chromosome"/>
</dbReference>
<dbReference type="PANTHER" id="PTHR22916">
    <property type="entry name" value="GLYCOSYLTRANSFERASE"/>
    <property type="match status" value="1"/>
</dbReference>
<accession>A0A402CVD1</accession>
<dbReference type="RefSeq" id="WP_119321317.1">
    <property type="nucleotide sequence ID" value="NZ_AP025739.1"/>
</dbReference>
<evidence type="ECO:0000313" key="1">
    <source>
        <dbReference type="EMBL" id="BDI30357.1"/>
    </source>
</evidence>
<dbReference type="EMBL" id="AP025739">
    <property type="protein sequence ID" value="BDI30357.1"/>
    <property type="molecule type" value="Genomic_DNA"/>
</dbReference>
<dbReference type="KEGG" id="ccot:CCAX7_24080"/>
<keyword evidence="2" id="KW-1185">Reference proteome</keyword>
<dbReference type="AlphaFoldDB" id="A0A402CVD1"/>
<dbReference type="InterPro" id="IPR029044">
    <property type="entry name" value="Nucleotide-diphossugar_trans"/>
</dbReference>
<dbReference type="InterPro" id="IPR001173">
    <property type="entry name" value="Glyco_trans_2-like"/>
</dbReference>
<dbReference type="SUPFAM" id="SSF53448">
    <property type="entry name" value="Nucleotide-diphospho-sugar transferases"/>
    <property type="match status" value="1"/>
</dbReference>
<protein>
    <submittedName>
        <fullName evidence="1">Alpha-L-Rha alpha-1,3-L-rhamnosyltransferase</fullName>
    </submittedName>
</protein>
<name>A0A402CVD1_9BACT</name>
<reference evidence="1 2" key="1">
    <citation type="journal article" date="2019" name="Int. J. Syst. Evol. Microbiol.">
        <title>Capsulimonas corticalis gen. nov., sp. nov., an aerobic capsulated bacterium, of a novel bacterial order, Capsulimonadales ord. nov., of the class Armatimonadia of the phylum Armatimonadetes.</title>
        <authorList>
            <person name="Li J."/>
            <person name="Kudo C."/>
            <person name="Tonouchi A."/>
        </authorList>
    </citation>
    <scope>NUCLEOTIDE SEQUENCE [LARGE SCALE GENOMIC DNA]</scope>
    <source>
        <strain evidence="1 2">AX-7</strain>
    </source>
</reference>
<proteinExistence type="predicted"/>
<dbReference type="Pfam" id="PF00535">
    <property type="entry name" value="Glycos_transf_2"/>
    <property type="match status" value="1"/>
</dbReference>
<dbReference type="CDD" id="cd04196">
    <property type="entry name" value="GT_2_like_d"/>
    <property type="match status" value="1"/>
</dbReference>
<evidence type="ECO:0000313" key="2">
    <source>
        <dbReference type="Proteomes" id="UP000287394"/>
    </source>
</evidence>
<gene>
    <name evidence="1" type="ORF">CCAX7_24080</name>
</gene>
<dbReference type="GO" id="GO:0016758">
    <property type="term" value="F:hexosyltransferase activity"/>
    <property type="evidence" value="ECO:0007669"/>
    <property type="project" value="UniProtKB-ARBA"/>
</dbReference>